<evidence type="ECO:0000313" key="2">
    <source>
        <dbReference type="Proteomes" id="UP000277204"/>
    </source>
</evidence>
<dbReference type="AlphaFoldDB" id="A0A3P8DS45"/>
<proteinExistence type="predicted"/>
<dbReference type="EMBL" id="UZAI01007262">
    <property type="protein sequence ID" value="VDO98465.1"/>
    <property type="molecule type" value="Genomic_DNA"/>
</dbReference>
<sequence length="45" mass="5215">MNLDTTKSTNYVAVNTCFGLNLVEEILWKLLPFVVVRKPLKIKKH</sequence>
<keyword evidence="2" id="KW-1185">Reference proteome</keyword>
<accession>A0A3P8DS45</accession>
<name>A0A3P8DS45_9TREM</name>
<evidence type="ECO:0000313" key="1">
    <source>
        <dbReference type="EMBL" id="VDO98465.1"/>
    </source>
</evidence>
<organism evidence="1 2">
    <name type="scientific">Schistosoma margrebowiei</name>
    <dbReference type="NCBI Taxonomy" id="48269"/>
    <lineage>
        <taxon>Eukaryota</taxon>
        <taxon>Metazoa</taxon>
        <taxon>Spiralia</taxon>
        <taxon>Lophotrochozoa</taxon>
        <taxon>Platyhelminthes</taxon>
        <taxon>Trematoda</taxon>
        <taxon>Digenea</taxon>
        <taxon>Strigeidida</taxon>
        <taxon>Schistosomatoidea</taxon>
        <taxon>Schistosomatidae</taxon>
        <taxon>Schistosoma</taxon>
    </lineage>
</organism>
<protein>
    <submittedName>
        <fullName evidence="1">Uncharacterized protein</fullName>
    </submittedName>
</protein>
<gene>
    <name evidence="1" type="ORF">SMRZ_LOCUS12066</name>
</gene>
<reference evidence="1 2" key="1">
    <citation type="submission" date="2018-11" db="EMBL/GenBank/DDBJ databases">
        <authorList>
            <consortium name="Pathogen Informatics"/>
        </authorList>
    </citation>
    <scope>NUCLEOTIDE SEQUENCE [LARGE SCALE GENOMIC DNA]</scope>
    <source>
        <strain evidence="1 2">Zambia</strain>
    </source>
</reference>
<dbReference type="Proteomes" id="UP000277204">
    <property type="component" value="Unassembled WGS sequence"/>
</dbReference>